<accession>A0A367WKL5</accession>
<sequence>MTFGLTPWTFAMVPRPEIRKCRPVGIQAQKNTFNDLNLGSRSAVFAASGWVSRPDEKIFAWAGFVNLFENAMIAFSIMENDTMSFSIFSEVPIENDIVSFSQRGRCKRHDVVCKLAMSYLECLI</sequence>
<dbReference type="AlphaFoldDB" id="A0A367WKL5"/>
<dbReference type="Proteomes" id="UP000252255">
    <property type="component" value="Unassembled WGS sequence"/>
</dbReference>
<dbReference type="EMBL" id="JPWI01000019">
    <property type="protein sequence ID" value="RCK41957.1"/>
    <property type="molecule type" value="Genomic_DNA"/>
</dbReference>
<gene>
    <name evidence="1" type="ORF">TH30_21360</name>
</gene>
<comment type="caution">
    <text evidence="1">The sequence shown here is derived from an EMBL/GenBank/DDBJ whole genome shotgun (WGS) entry which is preliminary data.</text>
</comment>
<reference evidence="1 2" key="1">
    <citation type="submission" date="2014-07" db="EMBL/GenBank/DDBJ databases">
        <title>Draft genome sequence of Thalassospira profundimaris PR54-5.</title>
        <authorList>
            <person name="Lai Q."/>
            <person name="Shao Z."/>
        </authorList>
    </citation>
    <scope>NUCLEOTIDE SEQUENCE [LARGE SCALE GENOMIC DNA]</scope>
    <source>
        <strain evidence="1 2">PR54-5</strain>
    </source>
</reference>
<name>A0A367WKL5_9PROT</name>
<evidence type="ECO:0000313" key="1">
    <source>
        <dbReference type="EMBL" id="RCK41957.1"/>
    </source>
</evidence>
<protein>
    <submittedName>
        <fullName evidence="1">Uncharacterized protein</fullName>
    </submittedName>
</protein>
<evidence type="ECO:0000313" key="2">
    <source>
        <dbReference type="Proteomes" id="UP000252255"/>
    </source>
</evidence>
<dbReference type="RefSeq" id="WP_147252103.1">
    <property type="nucleotide sequence ID" value="NZ_JPWI01000019.1"/>
</dbReference>
<organism evidence="1 2">
    <name type="scientific">Thalassospira profundimaris</name>
    <dbReference type="NCBI Taxonomy" id="502049"/>
    <lineage>
        <taxon>Bacteria</taxon>
        <taxon>Pseudomonadati</taxon>
        <taxon>Pseudomonadota</taxon>
        <taxon>Alphaproteobacteria</taxon>
        <taxon>Rhodospirillales</taxon>
        <taxon>Thalassospiraceae</taxon>
        <taxon>Thalassospira</taxon>
    </lineage>
</organism>
<proteinExistence type="predicted"/>